<evidence type="ECO:0000256" key="5">
    <source>
        <dbReference type="ARBA" id="ARBA00022989"/>
    </source>
</evidence>
<evidence type="ECO:0000256" key="3">
    <source>
        <dbReference type="ARBA" id="ARBA00022448"/>
    </source>
</evidence>
<comment type="subcellular location">
    <subcellularLocation>
        <location evidence="1">Membrane</location>
        <topology evidence="1">Multi-pass membrane protein</topology>
    </subcellularLocation>
</comment>
<protein>
    <submittedName>
        <fullName evidence="10">FGENESH: predicted gene_14.98 protein</fullName>
    </submittedName>
</protein>
<feature type="transmembrane region" description="Helical" evidence="8">
    <location>
        <begin position="159"/>
        <end position="177"/>
    </location>
</feature>
<dbReference type="Pfam" id="PF00083">
    <property type="entry name" value="Sugar_tr"/>
    <property type="match status" value="1"/>
</dbReference>
<dbReference type="SUPFAM" id="SSF103473">
    <property type="entry name" value="MFS general substrate transporter"/>
    <property type="match status" value="1"/>
</dbReference>
<dbReference type="AlphaFoldDB" id="A0A0K3CPR3"/>
<dbReference type="PANTHER" id="PTHR48022:SF64">
    <property type="entry name" value="MAJOR FACILITATOR SUPERFAMILY (MFS) PROFILE DOMAIN-CONTAINING PROTEIN"/>
    <property type="match status" value="1"/>
</dbReference>
<feature type="transmembrane region" description="Helical" evidence="8">
    <location>
        <begin position="113"/>
        <end position="138"/>
    </location>
</feature>
<gene>
    <name evidence="10" type="primary">FGENESH: predicted gene_14.98</name>
    <name evidence="10" type="ORF">BN2166_0065480</name>
</gene>
<proteinExistence type="inferred from homology"/>
<evidence type="ECO:0000313" key="11">
    <source>
        <dbReference type="Proteomes" id="UP000199069"/>
    </source>
</evidence>
<feature type="transmembrane region" description="Helical" evidence="8">
    <location>
        <begin position="183"/>
        <end position="202"/>
    </location>
</feature>
<dbReference type="PANTHER" id="PTHR48022">
    <property type="entry name" value="PLASTIDIC GLUCOSE TRANSPORTER 4"/>
    <property type="match status" value="1"/>
</dbReference>
<feature type="transmembrane region" description="Helical" evidence="8">
    <location>
        <begin position="429"/>
        <end position="446"/>
    </location>
</feature>
<keyword evidence="3" id="KW-0813">Transport</keyword>
<keyword evidence="6 8" id="KW-0472">Membrane</keyword>
<dbReference type="STRING" id="5286.A0A0K3CPR3"/>
<feature type="transmembrane region" description="Helical" evidence="8">
    <location>
        <begin position="397"/>
        <end position="417"/>
    </location>
</feature>
<dbReference type="PROSITE" id="PS00216">
    <property type="entry name" value="SUGAR_TRANSPORT_1"/>
    <property type="match status" value="1"/>
</dbReference>
<dbReference type="InterPro" id="IPR005829">
    <property type="entry name" value="Sugar_transporter_CS"/>
</dbReference>
<evidence type="ECO:0000256" key="4">
    <source>
        <dbReference type="ARBA" id="ARBA00022692"/>
    </source>
</evidence>
<feature type="transmembrane region" description="Helical" evidence="8">
    <location>
        <begin position="271"/>
        <end position="293"/>
    </location>
</feature>
<feature type="transmembrane region" description="Helical" evidence="8">
    <location>
        <begin position="313"/>
        <end position="331"/>
    </location>
</feature>
<dbReference type="OMA" id="HRTWMAG"/>
<dbReference type="InterPro" id="IPR050360">
    <property type="entry name" value="MFS_Sugar_Transporters"/>
</dbReference>
<feature type="transmembrane region" description="Helical" evidence="8">
    <location>
        <begin position="56"/>
        <end position="79"/>
    </location>
</feature>
<evidence type="ECO:0000313" key="10">
    <source>
        <dbReference type="EMBL" id="CTR10687.1"/>
    </source>
</evidence>
<reference evidence="10 11" key="1">
    <citation type="submission" date="2015-07" db="EMBL/GenBank/DDBJ databases">
        <authorList>
            <person name="Cajimat M.N.B."/>
            <person name="Milazzo M.L."/>
            <person name="Fulhorst C.F."/>
        </authorList>
    </citation>
    <scope>NUCLEOTIDE SEQUENCE [LARGE SCALE GENOMIC DNA]</scope>
    <source>
        <strain evidence="10">Single colony</strain>
    </source>
</reference>
<evidence type="ECO:0000256" key="2">
    <source>
        <dbReference type="ARBA" id="ARBA00010992"/>
    </source>
</evidence>
<evidence type="ECO:0000256" key="6">
    <source>
        <dbReference type="ARBA" id="ARBA00023136"/>
    </source>
</evidence>
<evidence type="ECO:0000256" key="8">
    <source>
        <dbReference type="SAM" id="Phobius"/>
    </source>
</evidence>
<dbReference type="GO" id="GO:0005351">
    <property type="term" value="F:carbohydrate:proton symporter activity"/>
    <property type="evidence" value="ECO:0007669"/>
    <property type="project" value="TreeGrafter"/>
</dbReference>
<feature type="transmembrane region" description="Helical" evidence="8">
    <location>
        <begin position="458"/>
        <end position="477"/>
    </location>
</feature>
<feature type="transmembrane region" description="Helical" evidence="8">
    <location>
        <begin position="86"/>
        <end position="107"/>
    </location>
</feature>
<keyword evidence="4 8" id="KW-0812">Transmembrane</keyword>
<dbReference type="InterPro" id="IPR036259">
    <property type="entry name" value="MFS_trans_sf"/>
</dbReference>
<keyword evidence="5 8" id="KW-1133">Transmembrane helix</keyword>
<sequence length="530" mass="58704">MAALRGQYRHIPNALHKPGVRWWEIRAFNGFDDGLIGSFQAYPSWHRALGYPSSSAIGLLNAAAYIAGLLTAPVAGYVADRWGRRWCVRYSAIAGLVATAIGACAGIDDASGYAFFIVSRIIFGSGLAFCVVISPILLQELPHPSQRVIIAGLFNTNYAVGNFIAAWLCFGCSYIKNDWSWRTVYIIQIIPALYLLLAIHFVPESPRWLMSKGREAEALDFLVKYHGDGNPKDELVLFEFGEMKETLQKEKDLRQDTWREIVSRPGNRHRLYIVLLIVSCQNLSGTAIIQYYYTHILKLVGITDTQQVTGLNAGLTFWVWLAAILGVYIVSRVKRRTLLLGAWSALIVVNVAFTVTAAEYTRTGSAAAGERGFRPSSSFRHAHLVADFGGRANIALLWLYDGAFFIVCGPLFFSYQAECLSYSMRAKGMMLWGMVNKLISIFNAYVNSIALDEIGWKYYLVYTCILSIQLVGMYFLCVETSGLTLEEISAVFDGPATAPTVDAGPFEAGLHEKKGDTHLARAADGDTLEK</sequence>
<dbReference type="InterPro" id="IPR020846">
    <property type="entry name" value="MFS_dom"/>
</dbReference>
<accession>A0A0K3CPR3</accession>
<dbReference type="InterPro" id="IPR003663">
    <property type="entry name" value="Sugar/inositol_transpt"/>
</dbReference>
<evidence type="ECO:0000256" key="7">
    <source>
        <dbReference type="ARBA" id="ARBA00049119"/>
    </source>
</evidence>
<name>A0A0K3CPR3_RHOTO</name>
<dbReference type="InterPro" id="IPR005828">
    <property type="entry name" value="MFS_sugar_transport-like"/>
</dbReference>
<keyword evidence="11" id="KW-1185">Reference proteome</keyword>
<comment type="similarity">
    <text evidence="2">Belongs to the major facilitator superfamily. Sugar transporter (TC 2.A.1.1) family.</text>
</comment>
<dbReference type="EMBL" id="CWKI01000014">
    <property type="protein sequence ID" value="CTR10687.1"/>
    <property type="molecule type" value="Genomic_DNA"/>
</dbReference>
<dbReference type="Gene3D" id="1.20.1250.20">
    <property type="entry name" value="MFS general substrate transporter like domains"/>
    <property type="match status" value="1"/>
</dbReference>
<dbReference type="PROSITE" id="PS50850">
    <property type="entry name" value="MFS"/>
    <property type="match status" value="1"/>
</dbReference>
<dbReference type="FunFam" id="1.20.1250.20:FF:000134">
    <property type="entry name" value="MFS sugar transporter protein"/>
    <property type="match status" value="1"/>
</dbReference>
<dbReference type="Proteomes" id="UP000199069">
    <property type="component" value="Unassembled WGS sequence"/>
</dbReference>
<comment type="catalytic activity">
    <reaction evidence="7">
        <text>myo-inositol(out) + H(+)(out) = myo-inositol(in) + H(+)(in)</text>
        <dbReference type="Rhea" id="RHEA:60364"/>
        <dbReference type="ChEBI" id="CHEBI:15378"/>
        <dbReference type="ChEBI" id="CHEBI:17268"/>
    </reaction>
</comment>
<dbReference type="GO" id="GO:0016020">
    <property type="term" value="C:membrane"/>
    <property type="evidence" value="ECO:0007669"/>
    <property type="project" value="UniProtKB-SubCell"/>
</dbReference>
<organism evidence="10 11">
    <name type="scientific">Rhodotorula toruloides</name>
    <name type="common">Yeast</name>
    <name type="synonym">Rhodosporidium toruloides</name>
    <dbReference type="NCBI Taxonomy" id="5286"/>
    <lineage>
        <taxon>Eukaryota</taxon>
        <taxon>Fungi</taxon>
        <taxon>Dikarya</taxon>
        <taxon>Basidiomycota</taxon>
        <taxon>Pucciniomycotina</taxon>
        <taxon>Microbotryomycetes</taxon>
        <taxon>Sporidiobolales</taxon>
        <taxon>Sporidiobolaceae</taxon>
        <taxon>Rhodotorula</taxon>
    </lineage>
</organism>
<evidence type="ECO:0000259" key="9">
    <source>
        <dbReference type="PROSITE" id="PS50850"/>
    </source>
</evidence>
<feature type="domain" description="Major facilitator superfamily (MFS) profile" evidence="9">
    <location>
        <begin position="18"/>
        <end position="481"/>
    </location>
</feature>
<feature type="transmembrane region" description="Helical" evidence="8">
    <location>
        <begin position="338"/>
        <end position="358"/>
    </location>
</feature>
<evidence type="ECO:0000256" key="1">
    <source>
        <dbReference type="ARBA" id="ARBA00004141"/>
    </source>
</evidence>
<dbReference type="PRINTS" id="PR00171">
    <property type="entry name" value="SUGRTRNSPORT"/>
</dbReference>